<protein>
    <submittedName>
        <fullName evidence="3">Lipase</fullName>
    </submittedName>
</protein>
<keyword evidence="1" id="KW-0378">Hydrolase</keyword>
<evidence type="ECO:0000259" key="2">
    <source>
        <dbReference type="Pfam" id="PF20434"/>
    </source>
</evidence>
<dbReference type="SUPFAM" id="SSF53474">
    <property type="entry name" value="alpha/beta-Hydrolases"/>
    <property type="match status" value="1"/>
</dbReference>
<organism evidence="3 4">
    <name type="scientific">Tractidigestivibacter scatoligenes</name>
    <name type="common">Olsenella scatoligenes</name>
    <dbReference type="NCBI Taxonomy" id="1299998"/>
    <lineage>
        <taxon>Bacteria</taxon>
        <taxon>Bacillati</taxon>
        <taxon>Actinomycetota</taxon>
        <taxon>Coriobacteriia</taxon>
        <taxon>Coriobacteriales</taxon>
        <taxon>Atopobiaceae</taxon>
        <taxon>Tractidigestivibacter</taxon>
    </lineage>
</organism>
<evidence type="ECO:0000313" key="3">
    <source>
        <dbReference type="EMBL" id="KUH57687.1"/>
    </source>
</evidence>
<dbReference type="InterPro" id="IPR049492">
    <property type="entry name" value="BD-FAE-like_dom"/>
</dbReference>
<keyword evidence="4" id="KW-1185">Reference proteome</keyword>
<dbReference type="InterPro" id="IPR050300">
    <property type="entry name" value="GDXG_lipolytic_enzyme"/>
</dbReference>
<dbReference type="GO" id="GO:0016787">
    <property type="term" value="F:hydrolase activity"/>
    <property type="evidence" value="ECO:0007669"/>
    <property type="project" value="UniProtKB-KW"/>
</dbReference>
<accession>A0A124EGK1</accession>
<proteinExistence type="predicted"/>
<evidence type="ECO:0000313" key="4">
    <source>
        <dbReference type="Proteomes" id="UP000054078"/>
    </source>
</evidence>
<dbReference type="Proteomes" id="UP000054078">
    <property type="component" value="Unassembled WGS sequence"/>
</dbReference>
<dbReference type="Pfam" id="PF20434">
    <property type="entry name" value="BD-FAE"/>
    <property type="match status" value="1"/>
</dbReference>
<dbReference type="OrthoDB" id="9803828at2"/>
<gene>
    <name evidence="3" type="ORF">AUL39_10265</name>
</gene>
<dbReference type="AlphaFoldDB" id="A0A124EGK1"/>
<dbReference type="RefSeq" id="WP_059055980.1">
    <property type="nucleotide sequence ID" value="NZ_LOJF01000012.1"/>
</dbReference>
<comment type="caution">
    <text evidence="3">The sequence shown here is derived from an EMBL/GenBank/DDBJ whole genome shotgun (WGS) entry which is preliminary data.</text>
</comment>
<name>A0A124EGK1_TRASO</name>
<dbReference type="STRING" id="1299998.AUL39_10265"/>
<dbReference type="InterPro" id="IPR029058">
    <property type="entry name" value="AB_hydrolase_fold"/>
</dbReference>
<evidence type="ECO:0000256" key="1">
    <source>
        <dbReference type="ARBA" id="ARBA00022801"/>
    </source>
</evidence>
<dbReference type="EMBL" id="LOJF01000012">
    <property type="protein sequence ID" value="KUH57687.1"/>
    <property type="molecule type" value="Genomic_DNA"/>
</dbReference>
<dbReference type="Gene3D" id="3.40.50.1820">
    <property type="entry name" value="alpha/beta hydrolase"/>
    <property type="match status" value="1"/>
</dbReference>
<dbReference type="PANTHER" id="PTHR48081">
    <property type="entry name" value="AB HYDROLASE SUPERFAMILY PROTEIN C4A8.06C"/>
    <property type="match status" value="1"/>
</dbReference>
<reference evidence="3 4" key="1">
    <citation type="submission" date="2015-12" db="EMBL/GenBank/DDBJ databases">
        <title>Draft Genome Sequence of Olsenella scatoligenes SK9K4T; a Producer of 3-Methylindole- (skatole) and 4-Methylphenol- (p-cresol) Isolated from Pig Feces.</title>
        <authorList>
            <person name="Li X."/>
            <person name="Borg B."/>
            <person name="Canibe N."/>
        </authorList>
    </citation>
    <scope>NUCLEOTIDE SEQUENCE [LARGE SCALE GENOMIC DNA]</scope>
    <source>
        <strain evidence="3 4">SK9K4</strain>
    </source>
</reference>
<sequence>MKEKTKRRLRLLARVVGGICVALVVLALVLATHTQIVVGAIQALSAGTVKTTNTYEPEGEPMDAVRDNGQRIVTDIAYADEYPNSFLDITYPDSDTSVRRPTLVYFHGGGFFGGSKSMGDPLASSDVTSLLDDICAAGYNVVNVDYGLVPDCRFPVPVIQANQALAWCESHADEYGLDMDDVIIMGSSAGVIISSQLGAVLSNPEYAAELGIEPSLERDQVRAVVIDDAPLVYDEFSLGTKVLIGNYVRGTIFLSKEEVHRYDATQWVTSDYPPAVLLGSEYHNDMRHMDAALSEAGVTHELIDPLAERGLEMPHCFVAAERSDEVARDAFERMLAFLADRTD</sequence>
<feature type="domain" description="BD-FAE-like" evidence="2">
    <location>
        <begin position="87"/>
        <end position="225"/>
    </location>
</feature>